<feature type="transmembrane region" description="Helical" evidence="1">
    <location>
        <begin position="96"/>
        <end position="115"/>
    </location>
</feature>
<organism evidence="2 3">
    <name type="scientific">Stomatobaculum longum</name>
    <dbReference type="NCBI Taxonomy" id="796942"/>
    <lineage>
        <taxon>Bacteria</taxon>
        <taxon>Bacillati</taxon>
        <taxon>Bacillota</taxon>
        <taxon>Clostridia</taxon>
        <taxon>Lachnospirales</taxon>
        <taxon>Lachnospiraceae</taxon>
        <taxon>Stomatobaculum</taxon>
    </lineage>
</organism>
<dbReference type="EMBL" id="AGEL01000007">
    <property type="protein sequence ID" value="EHO16738.1"/>
    <property type="molecule type" value="Genomic_DNA"/>
</dbReference>
<accession>A0AA37DGD2</accession>
<name>A0AA37DGD2_9FIRM</name>
<feature type="transmembrane region" description="Helical" evidence="1">
    <location>
        <begin position="65"/>
        <end position="84"/>
    </location>
</feature>
<dbReference type="RefSeq" id="WP_009533269.1">
    <property type="nucleotide sequence ID" value="NZ_CAUOLT010000036.1"/>
</dbReference>
<protein>
    <recommendedName>
        <fullName evidence="4">DUF1275 domain-containing protein</fullName>
    </recommendedName>
</protein>
<evidence type="ECO:0000313" key="3">
    <source>
        <dbReference type="Proteomes" id="UP000018466"/>
    </source>
</evidence>
<dbReference type="AlphaFoldDB" id="A0AA37DGD2"/>
<evidence type="ECO:0000256" key="1">
    <source>
        <dbReference type="SAM" id="Phobius"/>
    </source>
</evidence>
<dbReference type="PANTHER" id="PTHR37314:SF4">
    <property type="entry name" value="UPF0700 TRANSMEMBRANE PROTEIN YOAK"/>
    <property type="match status" value="1"/>
</dbReference>
<reference evidence="2 3" key="1">
    <citation type="submission" date="2011-10" db="EMBL/GenBank/DDBJ databases">
        <title>The Genome Sequence of Lachnospiraceae bacterium ACC2.</title>
        <authorList>
            <consortium name="The Broad Institute Genome Sequencing Platform"/>
            <person name="Earl A."/>
            <person name="Ward D."/>
            <person name="Feldgarden M."/>
            <person name="Gevers D."/>
            <person name="Sizova M."/>
            <person name="Hazen A."/>
            <person name="Epstein S."/>
            <person name="Young S.K."/>
            <person name="Zeng Q."/>
            <person name="Gargeya S."/>
            <person name="Fitzgerald M."/>
            <person name="Haas B."/>
            <person name="Abouelleil A."/>
            <person name="Alvarado L."/>
            <person name="Arachchi H.M."/>
            <person name="Berlin A."/>
            <person name="Brown A."/>
            <person name="Chapman S.B."/>
            <person name="Chen Z."/>
            <person name="Dunbar C."/>
            <person name="Freedman E."/>
            <person name="Gearin G."/>
            <person name="Goldberg J."/>
            <person name="Griggs A."/>
            <person name="Gujja S."/>
            <person name="Heiman D."/>
            <person name="Howarth C."/>
            <person name="Larson L."/>
            <person name="Lui A."/>
            <person name="MacDonald P.J.P."/>
            <person name="Montmayeur A."/>
            <person name="Murphy C."/>
            <person name="Neiman D."/>
            <person name="Pearson M."/>
            <person name="Priest M."/>
            <person name="Roberts A."/>
            <person name="Saif S."/>
            <person name="Shea T."/>
            <person name="Shenoy N."/>
            <person name="Sisk P."/>
            <person name="Stolte C."/>
            <person name="Sykes S."/>
            <person name="Wortman J."/>
            <person name="Nusbaum C."/>
            <person name="Birren B."/>
        </authorList>
    </citation>
    <scope>NUCLEOTIDE SEQUENCE [LARGE SCALE GENOMIC DNA]</scope>
    <source>
        <strain evidence="2 3">ACC2</strain>
    </source>
</reference>
<keyword evidence="1" id="KW-0472">Membrane</keyword>
<dbReference type="Pfam" id="PF06912">
    <property type="entry name" value="DUF1275"/>
    <property type="match status" value="1"/>
</dbReference>
<proteinExistence type="predicted"/>
<evidence type="ECO:0000313" key="2">
    <source>
        <dbReference type="EMBL" id="EHO16738.1"/>
    </source>
</evidence>
<dbReference type="Proteomes" id="UP000018466">
    <property type="component" value="Unassembled WGS sequence"/>
</dbReference>
<evidence type="ECO:0008006" key="4">
    <source>
        <dbReference type="Google" id="ProtNLM"/>
    </source>
</evidence>
<feature type="transmembrane region" description="Helical" evidence="1">
    <location>
        <begin position="200"/>
        <end position="221"/>
    </location>
</feature>
<keyword evidence="1" id="KW-0812">Transmembrane</keyword>
<dbReference type="PANTHER" id="PTHR37314">
    <property type="entry name" value="SLR0142 PROTEIN"/>
    <property type="match status" value="1"/>
</dbReference>
<keyword evidence="3" id="KW-1185">Reference proteome</keyword>
<sequence>MQNHTTPTRRQVSDTMLLTAFLTFSGGFQDAYTYIVRNHVFANAQTGNIVLMSTKFLAGDFSGGIRYLFPLFAFAGGIFAAEQFEARFKQARRLHWRQSILLLEILLLGIVGFLGEDWNLQANMLVSFACAMQVQSFRKVNGNAYASTMCIGNLRSGTAAVSGYLRSKKKEQLERALYYFGIILIFGLGAGVGGNLSPIFGIKAILFCPILLIVGVVLMIAEER</sequence>
<dbReference type="InterPro" id="IPR010699">
    <property type="entry name" value="DUF1275"/>
</dbReference>
<feature type="transmembrane region" description="Helical" evidence="1">
    <location>
        <begin position="177"/>
        <end position="194"/>
    </location>
</feature>
<keyword evidence="1" id="KW-1133">Transmembrane helix</keyword>
<gene>
    <name evidence="2" type="ORF">HMPREF9623_01437</name>
</gene>
<comment type="caution">
    <text evidence="2">The sequence shown here is derived from an EMBL/GenBank/DDBJ whole genome shotgun (WGS) entry which is preliminary data.</text>
</comment>
<dbReference type="GeneID" id="86941180"/>